<dbReference type="Proteomes" id="UP001597094">
    <property type="component" value="Unassembled WGS sequence"/>
</dbReference>
<dbReference type="InterPro" id="IPR007492">
    <property type="entry name" value="LytTR_DNA-bd_dom"/>
</dbReference>
<dbReference type="PROSITE" id="PS50110">
    <property type="entry name" value="RESPONSE_REGULATORY"/>
    <property type="match status" value="1"/>
</dbReference>
<dbReference type="RefSeq" id="WP_377529615.1">
    <property type="nucleotide sequence ID" value="NZ_JBHTLD010000161.1"/>
</dbReference>
<proteinExistence type="predicted"/>
<dbReference type="InterPro" id="IPR001789">
    <property type="entry name" value="Sig_transdc_resp-reg_receiver"/>
</dbReference>
<evidence type="ECO:0000313" key="5">
    <source>
        <dbReference type="Proteomes" id="UP001597094"/>
    </source>
</evidence>
<dbReference type="Gene3D" id="3.40.50.2300">
    <property type="match status" value="1"/>
</dbReference>
<dbReference type="InterPro" id="IPR011006">
    <property type="entry name" value="CheY-like_superfamily"/>
</dbReference>
<dbReference type="PANTHER" id="PTHR37299">
    <property type="entry name" value="TRANSCRIPTIONAL REGULATOR-RELATED"/>
    <property type="match status" value="1"/>
</dbReference>
<dbReference type="SUPFAM" id="SSF52172">
    <property type="entry name" value="CheY-like"/>
    <property type="match status" value="1"/>
</dbReference>
<reference evidence="5" key="1">
    <citation type="journal article" date="2019" name="Int. J. Syst. Evol. Microbiol.">
        <title>The Global Catalogue of Microorganisms (GCM) 10K type strain sequencing project: providing services to taxonomists for standard genome sequencing and annotation.</title>
        <authorList>
            <consortium name="The Broad Institute Genomics Platform"/>
            <consortium name="The Broad Institute Genome Sequencing Center for Infectious Disease"/>
            <person name="Wu L."/>
            <person name="Ma J."/>
        </authorList>
    </citation>
    <scope>NUCLEOTIDE SEQUENCE [LARGE SCALE GENOMIC DNA]</scope>
    <source>
        <strain evidence="5">JCM 31319</strain>
    </source>
</reference>
<comment type="caution">
    <text evidence="4">The sequence shown here is derived from an EMBL/GenBank/DDBJ whole genome shotgun (WGS) entry which is preliminary data.</text>
</comment>
<evidence type="ECO:0000313" key="4">
    <source>
        <dbReference type="EMBL" id="MFD1187644.1"/>
    </source>
</evidence>
<dbReference type="SMART" id="SM00850">
    <property type="entry name" value="LytTR"/>
    <property type="match status" value="1"/>
</dbReference>
<accession>A0ABW3SRW7</accession>
<feature type="domain" description="HTH LytTR-type" evidence="3">
    <location>
        <begin position="139"/>
        <end position="241"/>
    </location>
</feature>
<gene>
    <name evidence="4" type="ORF">ACFQ2O_15620</name>
</gene>
<feature type="domain" description="Response regulatory" evidence="2">
    <location>
        <begin position="2"/>
        <end position="113"/>
    </location>
</feature>
<dbReference type="Gene3D" id="2.40.50.1020">
    <property type="entry name" value="LytTr DNA-binding domain"/>
    <property type="match status" value="1"/>
</dbReference>
<dbReference type="PROSITE" id="PS50930">
    <property type="entry name" value="HTH_LYTTR"/>
    <property type="match status" value="1"/>
</dbReference>
<organism evidence="4 5">
    <name type="scientific">Pontibacter rugosus</name>
    <dbReference type="NCBI Taxonomy" id="1745966"/>
    <lineage>
        <taxon>Bacteria</taxon>
        <taxon>Pseudomonadati</taxon>
        <taxon>Bacteroidota</taxon>
        <taxon>Cytophagia</taxon>
        <taxon>Cytophagales</taxon>
        <taxon>Hymenobacteraceae</taxon>
        <taxon>Pontibacter</taxon>
    </lineage>
</organism>
<keyword evidence="5" id="KW-1185">Reference proteome</keyword>
<evidence type="ECO:0000259" key="2">
    <source>
        <dbReference type="PROSITE" id="PS50110"/>
    </source>
</evidence>
<protein>
    <submittedName>
        <fullName evidence="4">LytR/AlgR family response regulator transcription factor</fullName>
    </submittedName>
</protein>
<dbReference type="Pfam" id="PF04397">
    <property type="entry name" value="LytTR"/>
    <property type="match status" value="1"/>
</dbReference>
<sequence length="241" mass="28558">MRALIVDDSRLARNELRRLLQEHPHIQIAGESQNAEEALQLIEQLQPDVLFLDIQMPGKNGFELLEQLEQVPQVIFTTAYDAYAIKAFEYNALDYLLKPIQPQRLQTALDKLEEQQQNSSKSNQEQPREYLQEHDQVFVKDGEKCWFVKLSEIRLLEVCGNYTRVYFEEEKPLIQRTLNYMEQRLDPKVFFRASRQHIINLKQVKRIEPWFSGSLKLCLQNGEEVEVSRRQAQRFKELMSF</sequence>
<keyword evidence="1" id="KW-0597">Phosphoprotein</keyword>
<dbReference type="PANTHER" id="PTHR37299:SF1">
    <property type="entry name" value="STAGE 0 SPORULATION PROTEIN A HOMOLOG"/>
    <property type="match status" value="1"/>
</dbReference>
<feature type="modified residue" description="4-aspartylphosphate" evidence="1">
    <location>
        <position position="53"/>
    </location>
</feature>
<dbReference type="Pfam" id="PF00072">
    <property type="entry name" value="Response_reg"/>
    <property type="match status" value="1"/>
</dbReference>
<name>A0ABW3SRW7_9BACT</name>
<dbReference type="CDD" id="cd17532">
    <property type="entry name" value="REC_LytTR_AlgR-like"/>
    <property type="match status" value="1"/>
</dbReference>
<evidence type="ECO:0000256" key="1">
    <source>
        <dbReference type="PROSITE-ProRule" id="PRU00169"/>
    </source>
</evidence>
<evidence type="ECO:0000259" key="3">
    <source>
        <dbReference type="PROSITE" id="PS50930"/>
    </source>
</evidence>
<dbReference type="SMART" id="SM00448">
    <property type="entry name" value="REC"/>
    <property type="match status" value="1"/>
</dbReference>
<dbReference type="EMBL" id="JBHTLD010000161">
    <property type="protein sequence ID" value="MFD1187644.1"/>
    <property type="molecule type" value="Genomic_DNA"/>
</dbReference>
<dbReference type="InterPro" id="IPR046947">
    <property type="entry name" value="LytR-like"/>
</dbReference>